<reference evidence="1 2" key="1">
    <citation type="journal article" date="2022" name="Hortic Res">
        <title>A haplotype resolved chromosomal level avocado genome allows analysis of novel avocado genes.</title>
        <authorList>
            <person name="Nath O."/>
            <person name="Fletcher S.J."/>
            <person name="Hayward A."/>
            <person name="Shaw L.M."/>
            <person name="Masouleh A.K."/>
            <person name="Furtado A."/>
            <person name="Henry R.J."/>
            <person name="Mitter N."/>
        </authorList>
    </citation>
    <scope>NUCLEOTIDE SEQUENCE [LARGE SCALE GENOMIC DNA]</scope>
    <source>
        <strain evidence="2">cv. Hass</strain>
    </source>
</reference>
<keyword evidence="2" id="KW-1185">Reference proteome</keyword>
<dbReference type="Proteomes" id="UP001234297">
    <property type="component" value="Chromosome 3"/>
</dbReference>
<proteinExistence type="predicted"/>
<comment type="caution">
    <text evidence="1">The sequence shown here is derived from an EMBL/GenBank/DDBJ whole genome shotgun (WGS) entry which is preliminary data.</text>
</comment>
<evidence type="ECO:0000313" key="1">
    <source>
        <dbReference type="EMBL" id="KAJ8634568.1"/>
    </source>
</evidence>
<evidence type="ECO:0000313" key="2">
    <source>
        <dbReference type="Proteomes" id="UP001234297"/>
    </source>
</evidence>
<dbReference type="EMBL" id="CM056811">
    <property type="protein sequence ID" value="KAJ8634568.1"/>
    <property type="molecule type" value="Genomic_DNA"/>
</dbReference>
<gene>
    <name evidence="1" type="ORF">MRB53_008835</name>
</gene>
<organism evidence="1 2">
    <name type="scientific">Persea americana</name>
    <name type="common">Avocado</name>
    <dbReference type="NCBI Taxonomy" id="3435"/>
    <lineage>
        <taxon>Eukaryota</taxon>
        <taxon>Viridiplantae</taxon>
        <taxon>Streptophyta</taxon>
        <taxon>Embryophyta</taxon>
        <taxon>Tracheophyta</taxon>
        <taxon>Spermatophyta</taxon>
        <taxon>Magnoliopsida</taxon>
        <taxon>Magnoliidae</taxon>
        <taxon>Laurales</taxon>
        <taxon>Lauraceae</taxon>
        <taxon>Persea</taxon>
    </lineage>
</organism>
<sequence>MAVEKVEEINSILEKEVSKLSTREDGLETEPLNDLQRRRRFFLLLRLMQRRRRRRLRQCFNTARWGFRRLSRRCGDLLNPKKSPKSNRYLHVNGDRLKDLRQFEGTPTISMLTAPEPKPPPSVVFFH</sequence>
<protein>
    <submittedName>
        <fullName evidence="1">Uncharacterized protein</fullName>
    </submittedName>
</protein>
<name>A0ACC2LME4_PERAE</name>
<accession>A0ACC2LME4</accession>